<feature type="signal peptide" evidence="8">
    <location>
        <begin position="1"/>
        <end position="21"/>
    </location>
</feature>
<evidence type="ECO:0000256" key="4">
    <source>
        <dbReference type="ARBA" id="ARBA00022452"/>
    </source>
</evidence>
<comment type="caution">
    <text evidence="9">The sequence shown here is derived from an EMBL/GenBank/DDBJ whole genome shotgun (WGS) entry which is preliminary data.</text>
</comment>
<comment type="similarity">
    <text evidence="2">Belongs to the outer membrane factor (OMF) (TC 1.B.17) family.</text>
</comment>
<dbReference type="RefSeq" id="WP_283346056.1">
    <property type="nucleotide sequence ID" value="NZ_JASHIF010000021.1"/>
</dbReference>
<accession>A0ABT6YDM7</accession>
<keyword evidence="6" id="KW-0472">Membrane</keyword>
<feature type="chain" id="PRO_5046587405" evidence="8">
    <location>
        <begin position="22"/>
        <end position="463"/>
    </location>
</feature>
<evidence type="ECO:0000256" key="2">
    <source>
        <dbReference type="ARBA" id="ARBA00007613"/>
    </source>
</evidence>
<comment type="subcellular location">
    <subcellularLocation>
        <location evidence="1">Cell outer membrane</location>
    </subcellularLocation>
</comment>
<evidence type="ECO:0000256" key="3">
    <source>
        <dbReference type="ARBA" id="ARBA00022448"/>
    </source>
</evidence>
<dbReference type="EMBL" id="JASHIF010000021">
    <property type="protein sequence ID" value="MDI9861691.1"/>
    <property type="molecule type" value="Genomic_DNA"/>
</dbReference>
<evidence type="ECO:0000256" key="7">
    <source>
        <dbReference type="ARBA" id="ARBA00023237"/>
    </source>
</evidence>
<keyword evidence="3" id="KW-0813">Transport</keyword>
<dbReference type="Proteomes" id="UP001236507">
    <property type="component" value="Unassembled WGS sequence"/>
</dbReference>
<keyword evidence="4" id="KW-1134">Transmembrane beta strand</keyword>
<gene>
    <name evidence="9" type="ORF">QM524_20895</name>
</gene>
<dbReference type="PANTHER" id="PTHR30026">
    <property type="entry name" value="OUTER MEMBRANE PROTEIN TOLC"/>
    <property type="match status" value="1"/>
</dbReference>
<dbReference type="InterPro" id="IPR051906">
    <property type="entry name" value="TolC-like"/>
</dbReference>
<name>A0ABT6YDM7_9BACT</name>
<evidence type="ECO:0000313" key="9">
    <source>
        <dbReference type="EMBL" id="MDI9861691.1"/>
    </source>
</evidence>
<keyword evidence="5" id="KW-0812">Transmembrane</keyword>
<keyword evidence="7" id="KW-0998">Cell outer membrane</keyword>
<evidence type="ECO:0000256" key="6">
    <source>
        <dbReference type="ARBA" id="ARBA00023136"/>
    </source>
</evidence>
<evidence type="ECO:0000313" key="10">
    <source>
        <dbReference type="Proteomes" id="UP001236507"/>
    </source>
</evidence>
<proteinExistence type="inferred from homology"/>
<dbReference type="Gene3D" id="1.20.1600.10">
    <property type="entry name" value="Outer membrane efflux proteins (OEP)"/>
    <property type="match status" value="1"/>
</dbReference>
<keyword evidence="8" id="KW-0732">Signal</keyword>
<protein>
    <submittedName>
        <fullName evidence="9">TolC family protein</fullName>
    </submittedName>
</protein>
<dbReference type="SUPFAM" id="SSF56954">
    <property type="entry name" value="Outer membrane efflux proteins (OEP)"/>
    <property type="match status" value="1"/>
</dbReference>
<dbReference type="InterPro" id="IPR003423">
    <property type="entry name" value="OMP_efflux"/>
</dbReference>
<sequence length="463" mass="51134">MSLKPLFMFLCCFCLLRPAFAQKPVLTLSEAIQTGLQNYNSIKAKKSYQGASTVMVENARRQFLPDVNTAIQQNYGTANGQFGPLYSYKGVGIAASGPSSTSQNWNTAFGALYATNINWEAYSFGRLDATLDLAKSQVARDSLDVLQEKFAHSMKISAAYFNVLAAQKFVEVSQANLKRVTALQDVVKARAKNGLNAGVDSSIANAEVSNARQGIIDAKNLEIQANAQLAQFLNKSPQAFDLDSLYFISIPKSLETAQSIEQNPTLQWYASRITLAEKQQVLFERNKLPTVNLFGAFQTKGSGFKNDYTPDNHHIDGSYFGGVGPTRSNFLVGAGIFWNFMAPTKINKQIEAQKLLREGLRYEYEQMSLQLQNQVVLADQRIQNALASFHEAPIQLEAARTAYNQKALLYKNGLSNIIDLTQALFVLNRAETNINVAYANVWQALLLKAASSGDADLLMKQAR</sequence>
<evidence type="ECO:0000256" key="5">
    <source>
        <dbReference type="ARBA" id="ARBA00022692"/>
    </source>
</evidence>
<dbReference type="PANTHER" id="PTHR30026:SF20">
    <property type="entry name" value="OUTER MEMBRANE PROTEIN TOLC"/>
    <property type="match status" value="1"/>
</dbReference>
<keyword evidence="10" id="KW-1185">Reference proteome</keyword>
<dbReference type="Pfam" id="PF02321">
    <property type="entry name" value="OEP"/>
    <property type="match status" value="2"/>
</dbReference>
<organism evidence="9 10">
    <name type="scientific">Flectobacillus roseus</name>
    <dbReference type="NCBI Taxonomy" id="502259"/>
    <lineage>
        <taxon>Bacteria</taxon>
        <taxon>Pseudomonadati</taxon>
        <taxon>Bacteroidota</taxon>
        <taxon>Cytophagia</taxon>
        <taxon>Cytophagales</taxon>
        <taxon>Flectobacillaceae</taxon>
        <taxon>Flectobacillus</taxon>
    </lineage>
</organism>
<evidence type="ECO:0000256" key="8">
    <source>
        <dbReference type="SAM" id="SignalP"/>
    </source>
</evidence>
<reference evidence="9 10" key="1">
    <citation type="submission" date="2023-05" db="EMBL/GenBank/DDBJ databases">
        <title>Novel species of genus Flectobacillus isolated from stream in China.</title>
        <authorList>
            <person name="Lu H."/>
        </authorList>
    </citation>
    <scope>NUCLEOTIDE SEQUENCE [LARGE SCALE GENOMIC DNA]</scope>
    <source>
        <strain evidence="9 10">KCTC 42575</strain>
    </source>
</reference>
<evidence type="ECO:0000256" key="1">
    <source>
        <dbReference type="ARBA" id="ARBA00004442"/>
    </source>
</evidence>